<accession>A0A0L0HEJ3</accession>
<dbReference type="PROSITE" id="PS51194">
    <property type="entry name" value="HELICASE_CTER"/>
    <property type="match status" value="1"/>
</dbReference>
<dbReference type="GO" id="GO:0006281">
    <property type="term" value="P:DNA repair"/>
    <property type="evidence" value="ECO:0007669"/>
    <property type="project" value="UniProtKB-UniRule"/>
</dbReference>
<keyword evidence="11" id="KW-0539">Nucleus</keyword>
<evidence type="ECO:0000313" key="19">
    <source>
        <dbReference type="Proteomes" id="UP000053201"/>
    </source>
</evidence>
<dbReference type="InterPro" id="IPR020838">
    <property type="entry name" value="DBINO"/>
</dbReference>
<evidence type="ECO:0000256" key="3">
    <source>
        <dbReference type="ARBA" id="ARBA00019805"/>
    </source>
</evidence>
<comment type="subcellular location">
    <subcellularLocation>
        <location evidence="1 12">Nucleus</location>
    </subcellularLocation>
</comment>
<comment type="subunit">
    <text evidence="12">Component of the INO80 chromatin-remodeling complex.</text>
</comment>
<feature type="compositionally biased region" description="Basic and acidic residues" evidence="14">
    <location>
        <begin position="1710"/>
        <end position="1730"/>
    </location>
</feature>
<feature type="region of interest" description="Disordered" evidence="14">
    <location>
        <begin position="453"/>
        <end position="474"/>
    </location>
</feature>
<dbReference type="PROSITE" id="PS51192">
    <property type="entry name" value="HELICASE_ATP_BIND_1"/>
    <property type="match status" value="1"/>
</dbReference>
<evidence type="ECO:0000256" key="9">
    <source>
        <dbReference type="ARBA" id="ARBA00023159"/>
    </source>
</evidence>
<feature type="compositionally biased region" description="Polar residues" evidence="14">
    <location>
        <begin position="374"/>
        <end position="385"/>
    </location>
</feature>
<keyword evidence="8 12" id="KW-0238">DNA-binding</keyword>
<feature type="region of interest" description="Disordered" evidence="14">
    <location>
        <begin position="1"/>
        <end position="156"/>
    </location>
</feature>
<keyword evidence="5 12" id="KW-0227">DNA damage</keyword>
<feature type="compositionally biased region" description="Basic residues" evidence="14">
    <location>
        <begin position="1731"/>
        <end position="1746"/>
    </location>
</feature>
<dbReference type="Pfam" id="PF00271">
    <property type="entry name" value="Helicase_C"/>
    <property type="match status" value="1"/>
</dbReference>
<dbReference type="PROSITE" id="PS51413">
    <property type="entry name" value="DBINO"/>
    <property type="match status" value="1"/>
</dbReference>
<proteinExistence type="inferred from homology"/>
<keyword evidence="6 12" id="KW-0378">Hydrolase</keyword>
<evidence type="ECO:0000256" key="8">
    <source>
        <dbReference type="ARBA" id="ARBA00023125"/>
    </source>
</evidence>
<dbReference type="Pfam" id="PF00176">
    <property type="entry name" value="SNF2-rel_dom"/>
    <property type="match status" value="1"/>
</dbReference>
<dbReference type="SUPFAM" id="SSF52540">
    <property type="entry name" value="P-loop containing nucleoside triphosphate hydrolases"/>
    <property type="match status" value="2"/>
</dbReference>
<feature type="coiled-coil region" evidence="13">
    <location>
        <begin position="794"/>
        <end position="827"/>
    </location>
</feature>
<dbReference type="PANTHER" id="PTHR45685:SF2">
    <property type="entry name" value="CHROMATIN-REMODELING ATPASE INO80"/>
    <property type="match status" value="1"/>
</dbReference>
<evidence type="ECO:0000313" key="18">
    <source>
        <dbReference type="EMBL" id="KNC99451.1"/>
    </source>
</evidence>
<keyword evidence="4" id="KW-0547">Nucleotide-binding</keyword>
<dbReference type="GeneID" id="27689050"/>
<dbReference type="CDD" id="cd18793">
    <property type="entry name" value="SF2_C_SNF"/>
    <property type="match status" value="1"/>
</dbReference>
<feature type="compositionally biased region" description="Basic and acidic residues" evidence="14">
    <location>
        <begin position="1786"/>
        <end position="1795"/>
    </location>
</feature>
<dbReference type="InterPro" id="IPR000330">
    <property type="entry name" value="SNF2_N"/>
</dbReference>
<dbReference type="STRING" id="645134.A0A0L0HEJ3"/>
<evidence type="ECO:0000259" key="16">
    <source>
        <dbReference type="PROSITE" id="PS51194"/>
    </source>
</evidence>
<dbReference type="EC" id="3.6.4.-" evidence="12"/>
<dbReference type="Gene3D" id="3.40.50.300">
    <property type="entry name" value="P-loop containing nucleotide triphosphate hydrolases"/>
    <property type="match status" value="1"/>
</dbReference>
<evidence type="ECO:0000256" key="12">
    <source>
        <dbReference type="RuleBase" id="RU368001"/>
    </source>
</evidence>
<dbReference type="Pfam" id="PF13892">
    <property type="entry name" value="DBINO"/>
    <property type="match status" value="1"/>
</dbReference>
<dbReference type="GO" id="GO:0042393">
    <property type="term" value="F:histone binding"/>
    <property type="evidence" value="ECO:0007669"/>
    <property type="project" value="TreeGrafter"/>
</dbReference>
<protein>
    <recommendedName>
        <fullName evidence="3 12">Chromatin-remodeling ATPase INO80</fullName>
        <ecNumber evidence="12">3.6.4.-</ecNumber>
    </recommendedName>
</protein>
<dbReference type="SMART" id="SM00487">
    <property type="entry name" value="DEXDc"/>
    <property type="match status" value="1"/>
</dbReference>
<feature type="domain" description="Helicase C-terminal" evidence="16">
    <location>
        <begin position="1538"/>
        <end position="1699"/>
    </location>
</feature>
<evidence type="ECO:0000256" key="14">
    <source>
        <dbReference type="SAM" id="MobiDB-lite"/>
    </source>
</evidence>
<evidence type="ECO:0000256" key="5">
    <source>
        <dbReference type="ARBA" id="ARBA00022763"/>
    </source>
</evidence>
<feature type="compositionally biased region" description="Polar residues" evidence="14">
    <location>
        <begin position="462"/>
        <end position="472"/>
    </location>
</feature>
<evidence type="ECO:0000256" key="7">
    <source>
        <dbReference type="ARBA" id="ARBA00022840"/>
    </source>
</evidence>
<evidence type="ECO:0000256" key="4">
    <source>
        <dbReference type="ARBA" id="ARBA00022741"/>
    </source>
</evidence>
<feature type="compositionally biased region" description="Basic and acidic residues" evidence="14">
    <location>
        <begin position="675"/>
        <end position="689"/>
    </location>
</feature>
<reference evidence="18 19" key="1">
    <citation type="submission" date="2009-08" db="EMBL/GenBank/DDBJ databases">
        <title>The Genome Sequence of Spizellomyces punctatus strain DAOM BR117.</title>
        <authorList>
            <consortium name="The Broad Institute Genome Sequencing Platform"/>
            <person name="Russ C."/>
            <person name="Cuomo C."/>
            <person name="Shea T."/>
            <person name="Young S.K."/>
            <person name="Zeng Q."/>
            <person name="Koehrsen M."/>
            <person name="Haas B."/>
            <person name="Borodovsky M."/>
            <person name="Guigo R."/>
            <person name="Alvarado L."/>
            <person name="Berlin A."/>
            <person name="Bochicchio J."/>
            <person name="Borenstein D."/>
            <person name="Chapman S."/>
            <person name="Chen Z."/>
            <person name="Engels R."/>
            <person name="Freedman E."/>
            <person name="Gellesch M."/>
            <person name="Goldberg J."/>
            <person name="Griggs A."/>
            <person name="Gujja S."/>
            <person name="Heiman D."/>
            <person name="Hepburn T."/>
            <person name="Howarth C."/>
            <person name="Jen D."/>
            <person name="Larson L."/>
            <person name="Lewis B."/>
            <person name="Mehta T."/>
            <person name="Park D."/>
            <person name="Pearson M."/>
            <person name="Roberts A."/>
            <person name="Saif S."/>
            <person name="Shenoy N."/>
            <person name="Sisk P."/>
            <person name="Stolte C."/>
            <person name="Sykes S."/>
            <person name="Thomson T."/>
            <person name="Walk T."/>
            <person name="White J."/>
            <person name="Yandava C."/>
            <person name="Burger G."/>
            <person name="Gray M.W."/>
            <person name="Holland P.W.H."/>
            <person name="King N."/>
            <person name="Lang F.B.F."/>
            <person name="Roger A.J."/>
            <person name="Ruiz-Trillo I."/>
            <person name="Lander E."/>
            <person name="Nusbaum C."/>
        </authorList>
    </citation>
    <scope>NUCLEOTIDE SEQUENCE [LARGE SCALE GENOMIC DNA]</scope>
    <source>
        <strain evidence="18 19">DAOM BR117</strain>
    </source>
</reference>
<dbReference type="EMBL" id="KQ257458">
    <property type="protein sequence ID" value="KNC99451.1"/>
    <property type="molecule type" value="Genomic_DNA"/>
</dbReference>
<keyword evidence="10 12" id="KW-0234">DNA repair</keyword>
<feature type="compositionally biased region" description="Basic residues" evidence="14">
    <location>
        <begin position="83"/>
        <end position="93"/>
    </location>
</feature>
<feature type="compositionally biased region" description="Basic and acidic residues" evidence="14">
    <location>
        <begin position="55"/>
        <end position="73"/>
    </location>
</feature>
<feature type="domain" description="DBINO" evidence="17">
    <location>
        <begin position="725"/>
        <end position="850"/>
    </location>
</feature>
<dbReference type="GO" id="GO:0003677">
    <property type="term" value="F:DNA binding"/>
    <property type="evidence" value="ECO:0007669"/>
    <property type="project" value="UniProtKB-UniRule"/>
</dbReference>
<dbReference type="FunCoup" id="A0A0L0HEJ3">
    <property type="interactions" value="810"/>
</dbReference>
<evidence type="ECO:0000256" key="1">
    <source>
        <dbReference type="ARBA" id="ARBA00004123"/>
    </source>
</evidence>
<keyword evidence="9" id="KW-0010">Activator</keyword>
<evidence type="ECO:0000259" key="17">
    <source>
        <dbReference type="PROSITE" id="PS51413"/>
    </source>
</evidence>
<comment type="function">
    <text evidence="12">ATPase component of the INO80 complex which remodels chromatin by shifting nucleosomes and is involved in DNA repair.</text>
</comment>
<dbReference type="GO" id="GO:0006338">
    <property type="term" value="P:chromatin remodeling"/>
    <property type="evidence" value="ECO:0007669"/>
    <property type="project" value="UniProtKB-UniRule"/>
</dbReference>
<dbReference type="GO" id="GO:0016887">
    <property type="term" value="F:ATP hydrolysis activity"/>
    <property type="evidence" value="ECO:0007669"/>
    <property type="project" value="TreeGrafter"/>
</dbReference>
<evidence type="ECO:0000256" key="13">
    <source>
        <dbReference type="SAM" id="Coils"/>
    </source>
</evidence>
<dbReference type="InterPro" id="IPR049730">
    <property type="entry name" value="SNF2/RAD54-like_C"/>
</dbReference>
<feature type="coiled-coil region" evidence="13">
    <location>
        <begin position="878"/>
        <end position="905"/>
    </location>
</feature>
<comment type="similarity">
    <text evidence="2 12">Belongs to the SNF2/RAD54 helicase family.</text>
</comment>
<feature type="domain" description="Helicase ATP-binding" evidence="15">
    <location>
        <begin position="969"/>
        <end position="1140"/>
    </location>
</feature>
<dbReference type="InterPro" id="IPR001650">
    <property type="entry name" value="Helicase_C-like"/>
</dbReference>
<evidence type="ECO:0000256" key="10">
    <source>
        <dbReference type="ARBA" id="ARBA00023204"/>
    </source>
</evidence>
<sequence>MSGSQWPPDGDRPPQLPPLVRSSAPFQEHSVLSTDAHYPQRPPSVHDALSPTHEQSPHFVEHTRLRTRHEPPSHHRPSAPPPHLHHHHHHHRYHASDYRTYSPPPPSQSHQLPYLPELRYPTHPAQHPLHPSPTSETFSRRQWDAGPSQLPEGRGLYEGARYPLDSIRDSRHTDPYYDVPRRRGVLMEPDMPFERESPSEYMMNRRYSVEGDRQQSGDPPDTRIARDRYEELAPQHAVGRELRRAMERRLDHESRFPPEFRETLAYVRHSDAFDRHNELFDRDRSHPLFVSDGDRVRSLDVESSQNGRRRASSELSEGERYSRTASQAFRYMDETRENRGPRLEQPHEVTYARHRPWNSPQSPNGIKPALLVASGTSAAPSSTRADTQRAPGLEPMSISLLVNSSTTPVPSITSSRLPGVPTIESFHVSKEDALRDDKSTLANVASTEQLNGESKDYHQDSTGEYDTATSPGGITDRVLLAPRAVAASGDGRSDLSAESITEDFGQHSIQPTAVTHTKRQNSSYASQAVSGKMNGAALHLCQKPTTRKRGLPSEVLTPDRDYDPASSYSIDYAIKPSFWPESQRALEYEAELSSDPDDLDICAGQNMTSKAKKQLVRYMIRLRHRRRDILRKYEKKQKEKLAKFHKKLIAKYGVNLDRRSKTGKRKRLDLAQGLDEDRAMESSGKRAKQDTYTSHGDYYDQDVFEDPETTRLRELRNMEMARHHLWQMIAQRDIPRAHQIMVHYSTVKQQNLHKVAQLCRREAVRTKVNEKQQSRELTARAKRVAKEMLIFWKRNEKEERELRKKAEKEAMEQRKREEELREAQRQARKLNFLISQTELYSHFIGRKLGNAADFESSDPATEGIIEPVKSFGEIDFDAEDDEQLAARARNEAEQALAKQRQATRAFDESARARRAEVHGPGGLAISESTVDQMDFLNPSSLRSDSEIEQPTMLTVTLKSYQLKGLNWLANLYEQGINGILADEMGLGKTIQSIALMAYLAEKHDIWGPFLVVSPASTLPNWQQEIARFAPELKILPYWGDPEDRRTLRGFLSPKKLGVKDAPFHVAITSYQLIVTDIQQFNRIKWQYMILDEAQAIKSSSSQRWKTLLKMNSRNRLLLTGTPIQNSMQELWSLLHFIMPTLFDSHEEFSDWFSKDIESHVEDNGTLNEHQLRRLHMILKPFMLRRVKRDVENELADKIEVELSCQLTPRQKMLYQRLKQKISIKELMDKVTMDRPISSTAGEEEGSEDSLMNIVMQFRKVCNHPELFERADVISPFVCIDADGTGMGGGVSSRVDILEVPYGVKGCIRYRIPKKLYRSGLVARQPWKEGNIWHAASVWKGERDSRGEIFGFLHFIDTSIGEFSRLYASNVLRRWVLHILYHDRKRRMYGYLKRNEYRRPSRSMLNIVGYDDWRDGVHIEGLPNLVTLCEEEEMYGVLRRLNMAYLPAALAPPVLYECSDRSFAFEQDGLMHNRWMRTLLFGDSRTGLGCDTVDREAAEYVETNEGKGIMGSSGRKHGWEYVEVPAVGKLVTDSGKMVILDSLLPKLKVDGHRVLIFFQMTMMMDLMEEYLANRQYSYLRLDGSTSIFDRRDLVMDWQTKPELFIFLLSTRAGGLGINLTAADTVIFYDSDWNPTVDQQAMDRSHRLGQTKQVTVYRLITAGTIEERILMRARQKDQIQKVVISGGEFKQQVEFKPKEVLSLLLDDEEMEEKVRKESARRQAEEEEKERQKALKSKTPKSQVRRKDKKIREKEGAREATPAGDISAAGSETLSAAKPGATGKRKPKGGGEPRKMGKDVVSVPFPPSRTIGEQEVREVKDGEEGDIDVVSVV</sequence>
<comment type="domain">
    <text evidence="12">The DBINO region is involved in binding to DNA.</text>
</comment>
<dbReference type="VEuPathDB" id="FungiDB:SPPG_05689"/>
<feature type="compositionally biased region" description="Basic and acidic residues" evidence="14">
    <location>
        <begin position="1809"/>
        <end position="1819"/>
    </location>
</feature>
<dbReference type="SMART" id="SM00490">
    <property type="entry name" value="HELICc"/>
    <property type="match status" value="1"/>
</dbReference>
<dbReference type="GO" id="GO:0031011">
    <property type="term" value="C:Ino80 complex"/>
    <property type="evidence" value="ECO:0007669"/>
    <property type="project" value="UniProtKB-UniRule"/>
</dbReference>
<feature type="region of interest" description="Disordered" evidence="14">
    <location>
        <begin position="1709"/>
        <end position="1830"/>
    </location>
</feature>
<keyword evidence="19" id="KW-1185">Reference proteome</keyword>
<dbReference type="Proteomes" id="UP000053201">
    <property type="component" value="Unassembled WGS sequence"/>
</dbReference>
<dbReference type="InParanoid" id="A0A0L0HEJ3"/>
<evidence type="ECO:0000256" key="11">
    <source>
        <dbReference type="ARBA" id="ARBA00023242"/>
    </source>
</evidence>
<feature type="region of interest" description="Disordered" evidence="14">
    <location>
        <begin position="663"/>
        <end position="694"/>
    </location>
</feature>
<dbReference type="OrthoDB" id="372624at2759"/>
<feature type="region of interest" description="Disordered" evidence="14">
    <location>
        <begin position="298"/>
        <end position="344"/>
    </location>
</feature>
<dbReference type="PANTHER" id="PTHR45685">
    <property type="entry name" value="HELICASE SRCAP-RELATED"/>
    <property type="match status" value="1"/>
</dbReference>
<dbReference type="InterPro" id="IPR014001">
    <property type="entry name" value="Helicase_ATP-bd"/>
</dbReference>
<evidence type="ECO:0000256" key="6">
    <source>
        <dbReference type="ARBA" id="ARBA00022801"/>
    </source>
</evidence>
<gene>
    <name evidence="18" type="ORF">SPPG_05689</name>
</gene>
<comment type="catalytic activity">
    <reaction evidence="12">
        <text>ATP + H2O = ADP + phosphate + H(+)</text>
        <dbReference type="Rhea" id="RHEA:13065"/>
        <dbReference type="ChEBI" id="CHEBI:15377"/>
        <dbReference type="ChEBI" id="CHEBI:15378"/>
        <dbReference type="ChEBI" id="CHEBI:30616"/>
        <dbReference type="ChEBI" id="CHEBI:43474"/>
        <dbReference type="ChEBI" id="CHEBI:456216"/>
    </reaction>
</comment>
<keyword evidence="7 12" id="KW-0067">ATP-binding</keyword>
<dbReference type="InterPro" id="IPR038718">
    <property type="entry name" value="SNF2-like_sf"/>
</dbReference>
<dbReference type="GO" id="GO:0005524">
    <property type="term" value="F:ATP binding"/>
    <property type="evidence" value="ECO:0007669"/>
    <property type="project" value="UniProtKB-UniRule"/>
</dbReference>
<feature type="region of interest" description="Disordered" evidence="14">
    <location>
        <begin position="374"/>
        <end position="393"/>
    </location>
</feature>
<dbReference type="InterPro" id="IPR050520">
    <property type="entry name" value="INO80/SWR1_helicase"/>
</dbReference>
<dbReference type="Gene3D" id="3.40.50.10810">
    <property type="entry name" value="Tandem AAA-ATPase domain"/>
    <property type="match status" value="1"/>
</dbReference>
<dbReference type="RefSeq" id="XP_016607491.1">
    <property type="nucleotide sequence ID" value="XM_016753901.1"/>
</dbReference>
<feature type="compositionally biased region" description="Basic and acidic residues" evidence="14">
    <location>
        <begin position="331"/>
        <end position="344"/>
    </location>
</feature>
<dbReference type="InterPro" id="IPR027417">
    <property type="entry name" value="P-loop_NTPase"/>
</dbReference>
<evidence type="ECO:0000256" key="2">
    <source>
        <dbReference type="ARBA" id="ARBA00007025"/>
    </source>
</evidence>
<evidence type="ECO:0000259" key="15">
    <source>
        <dbReference type="PROSITE" id="PS51192"/>
    </source>
</evidence>
<name>A0A0L0HEJ3_SPIPD</name>
<organism evidence="18 19">
    <name type="scientific">Spizellomyces punctatus (strain DAOM BR117)</name>
    <dbReference type="NCBI Taxonomy" id="645134"/>
    <lineage>
        <taxon>Eukaryota</taxon>
        <taxon>Fungi</taxon>
        <taxon>Fungi incertae sedis</taxon>
        <taxon>Chytridiomycota</taxon>
        <taxon>Chytridiomycota incertae sedis</taxon>
        <taxon>Chytridiomycetes</taxon>
        <taxon>Spizellomycetales</taxon>
        <taxon>Spizellomycetaceae</taxon>
        <taxon>Spizellomyces</taxon>
    </lineage>
</organism>
<keyword evidence="13" id="KW-0175">Coiled coil</keyword>
<dbReference type="FunFam" id="3.40.50.10810:FF:000006">
    <property type="entry name" value="Putative DNA helicase INO80"/>
    <property type="match status" value="1"/>
</dbReference>
<dbReference type="eggNOG" id="KOG0388">
    <property type="taxonomic scope" value="Eukaryota"/>
</dbReference>